<evidence type="ECO:0000313" key="3">
    <source>
        <dbReference type="Proteomes" id="UP000255239"/>
    </source>
</evidence>
<sequence>MALPSPSSSRATASSEKEEKFQNADFSASMPSIISRPLAWGEKDAVLKAVLTPLQLAVAAAEPQRDAIAFGVLLQNAQIELHYVPADQHVGVVFGKPGVELFQQQGTAGGEDQLEVDVWRRFPVRGPACRPPAGRSLPDRCSTARRGGWFRYPATPISAADDSQGSASCAR</sequence>
<reference evidence="2 3" key="1">
    <citation type="submission" date="2018-06" db="EMBL/GenBank/DDBJ databases">
        <authorList>
            <consortium name="Pathogen Informatics"/>
            <person name="Doyle S."/>
        </authorList>
    </citation>
    <scope>NUCLEOTIDE SEQUENCE [LARGE SCALE GENOMIC DNA]</scope>
    <source>
        <strain evidence="2 3">NCTC11679</strain>
    </source>
</reference>
<protein>
    <submittedName>
        <fullName evidence="2">Uncharacterized protein</fullName>
    </submittedName>
</protein>
<name>A0A378CHE8_KLEPN</name>
<dbReference type="EMBL" id="UGMG01000001">
    <property type="protein sequence ID" value="STV70142.1"/>
    <property type="molecule type" value="Genomic_DNA"/>
</dbReference>
<accession>A0A378CHE8</accession>
<evidence type="ECO:0000256" key="1">
    <source>
        <dbReference type="SAM" id="MobiDB-lite"/>
    </source>
</evidence>
<feature type="region of interest" description="Disordered" evidence="1">
    <location>
        <begin position="1"/>
        <end position="24"/>
    </location>
</feature>
<organism evidence="2 3">
    <name type="scientific">Klebsiella pneumoniae</name>
    <dbReference type="NCBI Taxonomy" id="573"/>
    <lineage>
        <taxon>Bacteria</taxon>
        <taxon>Pseudomonadati</taxon>
        <taxon>Pseudomonadota</taxon>
        <taxon>Gammaproteobacteria</taxon>
        <taxon>Enterobacterales</taxon>
        <taxon>Enterobacteriaceae</taxon>
        <taxon>Klebsiella/Raoultella group</taxon>
        <taxon>Klebsiella</taxon>
        <taxon>Klebsiella pneumoniae complex</taxon>
    </lineage>
</organism>
<dbReference type="Proteomes" id="UP000255239">
    <property type="component" value="Unassembled WGS sequence"/>
</dbReference>
<gene>
    <name evidence="2" type="ORF">NCTC11679_04793</name>
</gene>
<feature type="compositionally biased region" description="Low complexity" evidence="1">
    <location>
        <begin position="1"/>
        <end position="14"/>
    </location>
</feature>
<proteinExistence type="predicted"/>
<evidence type="ECO:0000313" key="2">
    <source>
        <dbReference type="EMBL" id="STV70142.1"/>
    </source>
</evidence>
<dbReference type="AlphaFoldDB" id="A0A378CHE8"/>